<comment type="subcellular location">
    <subcellularLocation>
        <location evidence="1">Nucleus</location>
        <location evidence="1">Nucleolus</location>
    </subcellularLocation>
</comment>
<evidence type="ECO:0000313" key="9">
    <source>
        <dbReference type="Proteomes" id="UP001153069"/>
    </source>
</evidence>
<dbReference type="SMART" id="SM00386">
    <property type="entry name" value="HAT"/>
    <property type="match status" value="5"/>
</dbReference>
<dbReference type="AlphaFoldDB" id="A0A9N8ECS5"/>
<proteinExistence type="inferred from homology"/>
<dbReference type="InterPro" id="IPR003107">
    <property type="entry name" value="HAT"/>
</dbReference>
<evidence type="ECO:0000256" key="4">
    <source>
        <dbReference type="ARBA" id="ARBA00022737"/>
    </source>
</evidence>
<evidence type="ECO:0000256" key="1">
    <source>
        <dbReference type="ARBA" id="ARBA00004604"/>
    </source>
</evidence>
<keyword evidence="4" id="KW-0677">Repeat</keyword>
<dbReference type="PANTHER" id="PTHR23271">
    <property type="entry name" value="HEPATOCELLULAR CARCINOMA-ASSOCIATED ANTIGEN 66"/>
    <property type="match status" value="1"/>
</dbReference>
<dbReference type="GO" id="GO:0032040">
    <property type="term" value="C:small-subunit processome"/>
    <property type="evidence" value="ECO:0007669"/>
    <property type="project" value="TreeGrafter"/>
</dbReference>
<dbReference type="GO" id="GO:0000462">
    <property type="term" value="P:maturation of SSU-rRNA from tricistronic rRNA transcript (SSU-rRNA, 5.8S rRNA, LSU-rRNA)"/>
    <property type="evidence" value="ECO:0007669"/>
    <property type="project" value="InterPro"/>
</dbReference>
<evidence type="ECO:0000256" key="6">
    <source>
        <dbReference type="SAM" id="MobiDB-lite"/>
    </source>
</evidence>
<keyword evidence="9" id="KW-1185">Reference proteome</keyword>
<evidence type="ECO:0000256" key="5">
    <source>
        <dbReference type="ARBA" id="ARBA00023242"/>
    </source>
</evidence>
<comment type="similarity">
    <text evidence="2">Belongs to the UTP6 family.</text>
</comment>
<dbReference type="Gene3D" id="1.25.40.10">
    <property type="entry name" value="Tetratricopeptide repeat domain"/>
    <property type="match status" value="2"/>
</dbReference>
<comment type="caution">
    <text evidence="8">The sequence shown here is derived from an EMBL/GenBank/DDBJ whole genome shotgun (WGS) entry which is preliminary data.</text>
</comment>
<dbReference type="GO" id="GO:0034388">
    <property type="term" value="C:Pwp2p-containing subcomplex of 90S preribosome"/>
    <property type="evidence" value="ECO:0007669"/>
    <property type="project" value="TreeGrafter"/>
</dbReference>
<dbReference type="Pfam" id="PF08640">
    <property type="entry name" value="U3_assoc_6"/>
    <property type="match status" value="1"/>
</dbReference>
<dbReference type="GO" id="GO:0030515">
    <property type="term" value="F:snoRNA binding"/>
    <property type="evidence" value="ECO:0007669"/>
    <property type="project" value="InterPro"/>
</dbReference>
<dbReference type="Proteomes" id="UP001153069">
    <property type="component" value="Unassembled WGS sequence"/>
</dbReference>
<name>A0A9N8ECS5_9STRA</name>
<reference evidence="8" key="1">
    <citation type="submission" date="2020-06" db="EMBL/GenBank/DDBJ databases">
        <authorList>
            <consortium name="Plant Systems Biology data submission"/>
        </authorList>
    </citation>
    <scope>NUCLEOTIDE SEQUENCE</scope>
    <source>
        <strain evidence="8">D6</strain>
    </source>
</reference>
<accession>A0A9N8ECS5</accession>
<sequence length="755" mass="86443">MAEQVQAALDKMVPPLADLMDRNIFSQEEIHAIVARRRNSEYLLRRTSPRKADFLKYIQDELQLERLRLLRTKRIQKEQKQRLLQKQEQQQQVPGEEDKVIREHHIGDAHIIQHIHLLFKRALQRYNREDVSMYLQYADVAKELGSFQKLPQIYAQAVQLHPHATGVWIEAASHEFFHRTSVSTARILLQRALRINPKAQDLWFQSFALEFHYIAKMKGRQSVLLKQSATTTTTTIQDNPSLDSTLFVVAKIVYDKAIEAIPNDIDLRLGFLDLCKSFPHTLAMEEYIFKSIRNDFKETPKAWIARATRLLHKQLEQKQQQNNEDKDMPKGFLEPLQVEETDQSESEDNDSSSSNSSGDDDDDDRPAKKQKSSEPHKKESKETDAVLAMIQKALQAVPTTEMYLKAVQFLWMYCERIERILSSAAATDEEDASSAAEATRERILLEFFPNLFQQALTTRPHVVYNSSLALQHAEYHVRLEQPENARQVLADFCASFNKGNKKNAQQLPSTKVWIALANLTFQVNKEQQSAIETRKVIKEAMSHFPVGQKDHMQLLLQLLGVELVMVRQQSARDADIDNTHNNSKECKMVMATFQKILLLASNRVSPLDGGEGDTAEDDDDESLLLLTSESSAFGITSMEDACLQFLIFAVEAYGPLEGVRKASKLVLLQSNFLQHWDAKQATNDLDRLVAFFDKCLEVEMDTLRNNKTKAQLSKAERKKGRVALRELCKAAIQTFQDVPALAKQYQQMQHDALLL</sequence>
<evidence type="ECO:0000256" key="3">
    <source>
        <dbReference type="ARBA" id="ARBA00022552"/>
    </source>
</evidence>
<keyword evidence="5" id="KW-0539">Nucleus</keyword>
<dbReference type="InterPro" id="IPR055347">
    <property type="entry name" value="UTP6_N"/>
</dbReference>
<dbReference type="OrthoDB" id="28112at2759"/>
<feature type="compositionally biased region" description="Acidic residues" evidence="6">
    <location>
        <begin position="339"/>
        <end position="350"/>
    </location>
</feature>
<protein>
    <submittedName>
        <fullName evidence="8">RNA-associated protein 6 homolog</fullName>
    </submittedName>
</protein>
<evidence type="ECO:0000259" key="7">
    <source>
        <dbReference type="Pfam" id="PF08640"/>
    </source>
</evidence>
<evidence type="ECO:0000256" key="2">
    <source>
        <dbReference type="ARBA" id="ARBA00010734"/>
    </source>
</evidence>
<dbReference type="EMBL" id="CAICTM010000756">
    <property type="protein sequence ID" value="CAB9516049.1"/>
    <property type="molecule type" value="Genomic_DNA"/>
</dbReference>
<feature type="compositionally biased region" description="Basic and acidic residues" evidence="6">
    <location>
        <begin position="365"/>
        <end position="383"/>
    </location>
</feature>
<dbReference type="PANTHER" id="PTHR23271:SF1">
    <property type="entry name" value="U3 SMALL NUCLEOLAR RNA-ASSOCIATED PROTEIN 6 HOMOLOG"/>
    <property type="match status" value="1"/>
</dbReference>
<evidence type="ECO:0000313" key="8">
    <source>
        <dbReference type="EMBL" id="CAB9516049.1"/>
    </source>
</evidence>
<dbReference type="InterPro" id="IPR013949">
    <property type="entry name" value="Utp6"/>
</dbReference>
<feature type="region of interest" description="Disordered" evidence="6">
    <location>
        <begin position="339"/>
        <end position="383"/>
    </location>
</feature>
<keyword evidence="3" id="KW-0698">rRNA processing</keyword>
<organism evidence="8 9">
    <name type="scientific">Seminavis robusta</name>
    <dbReference type="NCBI Taxonomy" id="568900"/>
    <lineage>
        <taxon>Eukaryota</taxon>
        <taxon>Sar</taxon>
        <taxon>Stramenopiles</taxon>
        <taxon>Ochrophyta</taxon>
        <taxon>Bacillariophyta</taxon>
        <taxon>Bacillariophyceae</taxon>
        <taxon>Bacillariophycidae</taxon>
        <taxon>Naviculales</taxon>
        <taxon>Naviculaceae</taxon>
        <taxon>Seminavis</taxon>
    </lineage>
</organism>
<dbReference type="SUPFAM" id="SSF48452">
    <property type="entry name" value="TPR-like"/>
    <property type="match status" value="1"/>
</dbReference>
<dbReference type="InterPro" id="IPR011990">
    <property type="entry name" value="TPR-like_helical_dom_sf"/>
</dbReference>
<gene>
    <name evidence="8" type="ORF">SEMRO_757_G197930.1</name>
</gene>
<feature type="domain" description="U3 small nucleolar RNA-associated protein 6 N-terminal" evidence="7">
    <location>
        <begin position="9"/>
        <end position="82"/>
    </location>
</feature>